<evidence type="ECO:0000256" key="8">
    <source>
        <dbReference type="ARBA" id="ARBA00023295"/>
    </source>
</evidence>
<reference evidence="15 16" key="1">
    <citation type="submission" date="2014-12" db="EMBL/GenBank/DDBJ databases">
        <authorList>
            <person name="Neuveglise Cecile"/>
        </authorList>
    </citation>
    <scope>NUCLEOTIDE SEQUENCE [LARGE SCALE GENOMIC DNA]</scope>
    <source>
        <strain evidence="15 16">CBS 12615</strain>
    </source>
</reference>
<evidence type="ECO:0000313" key="16">
    <source>
        <dbReference type="Proteomes" id="UP000054304"/>
    </source>
</evidence>
<feature type="domain" description="Glycoside hydrolase family 31 TIM barrel" evidence="12">
    <location>
        <begin position="368"/>
        <end position="692"/>
    </location>
</feature>
<dbReference type="GO" id="GO:0033919">
    <property type="term" value="F:glucan 1,3-alpha-glucosidase activity"/>
    <property type="evidence" value="ECO:0007669"/>
    <property type="project" value="EnsemblFungi"/>
</dbReference>
<organism evidence="15 16">
    <name type="scientific">Lachancea lanzarotensis</name>
    <dbReference type="NCBI Taxonomy" id="1245769"/>
    <lineage>
        <taxon>Eukaryota</taxon>
        <taxon>Fungi</taxon>
        <taxon>Dikarya</taxon>
        <taxon>Ascomycota</taxon>
        <taxon>Saccharomycotina</taxon>
        <taxon>Saccharomycetes</taxon>
        <taxon>Saccharomycetales</taxon>
        <taxon>Saccharomycetaceae</taxon>
        <taxon>Lachancea</taxon>
    </lineage>
</organism>
<evidence type="ECO:0000259" key="13">
    <source>
        <dbReference type="Pfam" id="PF13802"/>
    </source>
</evidence>
<dbReference type="RefSeq" id="XP_022629224.1">
    <property type="nucleotide sequence ID" value="XM_022771304.1"/>
</dbReference>
<dbReference type="HOGENOM" id="CLU_000631_7_0_1"/>
<dbReference type="InterPro" id="IPR017853">
    <property type="entry name" value="GH"/>
</dbReference>
<dbReference type="GO" id="GO:0070880">
    <property type="term" value="P:fungal-type cell wall beta-glucan biosynthetic process"/>
    <property type="evidence" value="ECO:0007669"/>
    <property type="project" value="EnsemblFungi"/>
</dbReference>
<comment type="pathway">
    <text evidence="2">Glycan metabolism; N-glycan metabolism.</text>
</comment>
<comment type="subcellular location">
    <subcellularLocation>
        <location evidence="1">Endoplasmic reticulum</location>
    </subcellularLocation>
</comment>
<dbReference type="GO" id="GO:0030246">
    <property type="term" value="F:carbohydrate binding"/>
    <property type="evidence" value="ECO:0007669"/>
    <property type="project" value="InterPro"/>
</dbReference>
<dbReference type="Pfam" id="PF21365">
    <property type="entry name" value="Glyco_hydro_31_3rd"/>
    <property type="match status" value="1"/>
</dbReference>
<evidence type="ECO:0000256" key="1">
    <source>
        <dbReference type="ARBA" id="ARBA00004240"/>
    </source>
</evidence>
<dbReference type="InterPro" id="IPR048395">
    <property type="entry name" value="Glyco_hydro_31_C"/>
</dbReference>
<dbReference type="Gene3D" id="3.20.20.80">
    <property type="entry name" value="Glycosidases"/>
    <property type="match status" value="2"/>
</dbReference>
<dbReference type="GO" id="GO:0005788">
    <property type="term" value="C:endoplasmic reticulum lumen"/>
    <property type="evidence" value="ECO:0007669"/>
    <property type="project" value="EnsemblFungi"/>
</dbReference>
<dbReference type="SUPFAM" id="SSF51445">
    <property type="entry name" value="(Trans)glycosidases"/>
    <property type="match status" value="1"/>
</dbReference>
<feature type="signal peptide" evidence="11">
    <location>
        <begin position="1"/>
        <end position="22"/>
    </location>
</feature>
<evidence type="ECO:0000259" key="12">
    <source>
        <dbReference type="Pfam" id="PF01055"/>
    </source>
</evidence>
<dbReference type="GeneID" id="34686491"/>
<keyword evidence="5 10" id="KW-0378">Hydrolase</keyword>
<dbReference type="GO" id="GO:0106407">
    <property type="term" value="F:Glc2Man9GlcNAc2 oligosaccharide glucosidase activity"/>
    <property type="evidence" value="ECO:0007669"/>
    <property type="project" value="EnsemblFungi"/>
</dbReference>
<dbReference type="GO" id="GO:0017177">
    <property type="term" value="C:glucosidase II complex"/>
    <property type="evidence" value="ECO:0007669"/>
    <property type="project" value="EnsemblFungi"/>
</dbReference>
<evidence type="ECO:0000256" key="4">
    <source>
        <dbReference type="ARBA" id="ARBA00022729"/>
    </source>
</evidence>
<evidence type="ECO:0000256" key="6">
    <source>
        <dbReference type="ARBA" id="ARBA00022824"/>
    </source>
</evidence>
<dbReference type="InterPro" id="IPR013780">
    <property type="entry name" value="Glyco_hydro_b"/>
</dbReference>
<proteinExistence type="inferred from homology"/>
<dbReference type="SUPFAM" id="SSF51011">
    <property type="entry name" value="Glycosyl hydrolase domain"/>
    <property type="match status" value="1"/>
</dbReference>
<evidence type="ECO:0000256" key="10">
    <source>
        <dbReference type="RuleBase" id="RU361185"/>
    </source>
</evidence>
<dbReference type="GO" id="GO:0006491">
    <property type="term" value="P:N-glycan processing"/>
    <property type="evidence" value="ECO:0007669"/>
    <property type="project" value="EnsemblFungi"/>
</dbReference>
<evidence type="ECO:0000256" key="2">
    <source>
        <dbReference type="ARBA" id="ARBA00004833"/>
    </source>
</evidence>
<dbReference type="InterPro" id="IPR025887">
    <property type="entry name" value="Glyco_hydro_31_N_dom"/>
</dbReference>
<feature type="chain" id="PRO_5002207711" description="Glucosidase II subunit alpha" evidence="11">
    <location>
        <begin position="23"/>
        <end position="924"/>
    </location>
</feature>
<name>A0A0C7N4Y1_9SACH</name>
<dbReference type="Gene3D" id="2.60.40.1180">
    <property type="entry name" value="Golgi alpha-mannosidase II"/>
    <property type="match status" value="2"/>
</dbReference>
<keyword evidence="7" id="KW-0325">Glycoprotein</keyword>
<dbReference type="CDD" id="cd14752">
    <property type="entry name" value="GH31_N"/>
    <property type="match status" value="1"/>
</dbReference>
<keyword evidence="8 10" id="KW-0326">Glycosidase</keyword>
<evidence type="ECO:0000256" key="3">
    <source>
        <dbReference type="ARBA" id="ARBA00007806"/>
    </source>
</evidence>
<evidence type="ECO:0000256" key="11">
    <source>
        <dbReference type="SAM" id="SignalP"/>
    </source>
</evidence>
<evidence type="ECO:0000256" key="7">
    <source>
        <dbReference type="ARBA" id="ARBA00023180"/>
    </source>
</evidence>
<dbReference type="CDD" id="cd06603">
    <property type="entry name" value="GH31_GANC_GANAB_alpha"/>
    <property type="match status" value="1"/>
</dbReference>
<evidence type="ECO:0000256" key="5">
    <source>
        <dbReference type="ARBA" id="ARBA00022801"/>
    </source>
</evidence>
<dbReference type="Pfam" id="PF13802">
    <property type="entry name" value="Gal_mutarotas_2"/>
    <property type="match status" value="1"/>
</dbReference>
<keyword evidence="16" id="KW-1185">Reference proteome</keyword>
<sequence length="924" mass="105681">MAKIWLLSKLLVGLALCGYTLAFTDYLLKSCSQSGFCLRNRHYAKEVLKSGRNVYSLDSSSIQYDNSNHTFVANIQKDVSSDKDGLDGRKVILPLFIDVLEGGSVRIKIDELRNNDTNLNSDVLNRKRYDEAASWAFDKQAQLRPFDVEFKRSVWPFQRHSTHIKSKDSDVSLKVSLKKFRIEIFYRGKLVLVVNDRMLLNIEHQRALENNSSEKLTEELTFDDFVDSFHYSREDSLPFGPESAALDFTLVGVNDVYGIPEHADSLRLKDTSEGDPYRLFNVDVFEYNLNAKTPMYGSIPFMIGINPNFAAGIFWVNSADTWIDIEYTTGDTRTHWISENGVIDVIIFLADKPLDITTAYTEITGKPQLPLISSIGYHQCRWNYNDESDVLTVDSQMDKAGIPYDFIWLDLEYTDGKKFFTWKPDAFPDPHRMLRKLWKHGRNLVALIDPHLKANYEVSQLVENTETSVRSDDGSSYHGHCWPGESIWIDTMSKPARDLWSTLVTKFLDKCQNLHIWNDMNEPSIFSGPETTAPKDLIHGGGFEERSIHNLYGLSVHETTYDAMKEFYKTENRRPFVLTRSFFAGSQRTAATWTGDNVANWDYLRQSIPMCLTNNIAGFPFIGADIAGFSGNPTQELLIRWYQAGMWYPFFRGHAHIDAARREPYLLQEPAKSIVRDTIRLRYSLLPTFYTAFYAASVNGTPIMNPMFYVHPEIKELYSIDDQFYLGESGLLVKPVTDSGSETVSVYFPEGRFYEYKTMKAFTVKKQGSIEIEVPLNEQALFIEGGHILARRERYRRSSMLQKNDPFTLVIAPDAYGKAHGRLYVDDGETFSYEDHKFLEVAFDFEDCVLASRALHVAAGQELFSTKVERILIAFPDKCGTARAMFTQGTESWAHPVRRETDANLVVIENPKLSLENAWSLELS</sequence>
<gene>
    <name evidence="15" type="ORF">LALA0_S07e00210g</name>
</gene>
<protein>
    <recommendedName>
        <fullName evidence="9">Glucosidase II subunit alpha</fullName>
    </recommendedName>
</protein>
<dbReference type="EMBL" id="LN736366">
    <property type="protein sequence ID" value="CEP63003.1"/>
    <property type="molecule type" value="Genomic_DNA"/>
</dbReference>
<keyword evidence="6" id="KW-0256">Endoplasmic reticulum</keyword>
<comment type="similarity">
    <text evidence="3 10">Belongs to the glycosyl hydrolase 31 family.</text>
</comment>
<feature type="domain" description="Glycosyl hydrolase family 31 C-terminal" evidence="14">
    <location>
        <begin position="700"/>
        <end position="789"/>
    </location>
</feature>
<dbReference type="Gene3D" id="2.60.40.1760">
    <property type="entry name" value="glycosyl hydrolase (family 31)"/>
    <property type="match status" value="1"/>
</dbReference>
<accession>A0A0C7N4Y1</accession>
<evidence type="ECO:0000313" key="15">
    <source>
        <dbReference type="EMBL" id="CEP63003.1"/>
    </source>
</evidence>
<dbReference type="Pfam" id="PF01055">
    <property type="entry name" value="Glyco_hydro_31_2nd"/>
    <property type="match status" value="1"/>
</dbReference>
<dbReference type="STRING" id="1245769.A0A0C7N4Y1"/>
<dbReference type="SUPFAM" id="SSF74650">
    <property type="entry name" value="Galactose mutarotase-like"/>
    <property type="match status" value="1"/>
</dbReference>
<dbReference type="Proteomes" id="UP000054304">
    <property type="component" value="Unassembled WGS sequence"/>
</dbReference>
<dbReference type="AlphaFoldDB" id="A0A0C7N4Y1"/>
<dbReference type="InterPro" id="IPR000322">
    <property type="entry name" value="Glyco_hydro_31_TIM"/>
</dbReference>
<keyword evidence="4 11" id="KW-0732">Signal</keyword>
<dbReference type="OrthoDB" id="1334205at2759"/>
<dbReference type="PANTHER" id="PTHR22762:SF54">
    <property type="entry name" value="BCDNA.GH04962"/>
    <property type="match status" value="1"/>
</dbReference>
<evidence type="ECO:0000259" key="14">
    <source>
        <dbReference type="Pfam" id="PF21365"/>
    </source>
</evidence>
<evidence type="ECO:0000256" key="9">
    <source>
        <dbReference type="ARBA" id="ARBA00042895"/>
    </source>
</evidence>
<feature type="domain" description="Glycoside hydrolase family 31 N-terminal" evidence="13">
    <location>
        <begin position="95"/>
        <end position="324"/>
    </location>
</feature>
<dbReference type="PANTHER" id="PTHR22762">
    <property type="entry name" value="ALPHA-GLUCOSIDASE"/>
    <property type="match status" value="1"/>
</dbReference>
<dbReference type="InterPro" id="IPR011013">
    <property type="entry name" value="Gal_mutarotase_sf_dom"/>
</dbReference>